<feature type="chain" id="PRO_5032709875" description="DUF4247 domain-containing protein" evidence="1">
    <location>
        <begin position="26"/>
        <end position="135"/>
    </location>
</feature>
<evidence type="ECO:0000256" key="1">
    <source>
        <dbReference type="SAM" id="SignalP"/>
    </source>
</evidence>
<gene>
    <name evidence="2" type="ORF">FHU37_001492</name>
</gene>
<evidence type="ECO:0000313" key="2">
    <source>
        <dbReference type="EMBL" id="NYI04549.1"/>
    </source>
</evidence>
<dbReference type="EMBL" id="JACBZD010000001">
    <property type="protein sequence ID" value="NYI04549.1"/>
    <property type="molecule type" value="Genomic_DNA"/>
</dbReference>
<reference evidence="2 3" key="1">
    <citation type="submission" date="2020-07" db="EMBL/GenBank/DDBJ databases">
        <title>Sequencing the genomes of 1000 actinobacteria strains.</title>
        <authorList>
            <person name="Klenk H.-P."/>
        </authorList>
    </citation>
    <scope>NUCLEOTIDE SEQUENCE [LARGE SCALE GENOMIC DNA]</scope>
    <source>
        <strain evidence="2 3">DSM 42178</strain>
    </source>
</reference>
<proteinExistence type="predicted"/>
<dbReference type="AlphaFoldDB" id="A0A852ZQ94"/>
<accession>A0A852ZQ94</accession>
<name>A0A852ZQ94_9ACTN</name>
<dbReference type="Pfam" id="PF14042">
    <property type="entry name" value="DUF4247"/>
    <property type="match status" value="1"/>
</dbReference>
<dbReference type="InterPro" id="IPR025341">
    <property type="entry name" value="DUF4247"/>
</dbReference>
<comment type="caution">
    <text evidence="2">The sequence shown here is derived from an EMBL/GenBank/DDBJ whole genome shotgun (WGS) entry which is preliminary data.</text>
</comment>
<protein>
    <recommendedName>
        <fullName evidence="4">DUF4247 domain-containing protein</fullName>
    </recommendedName>
</protein>
<feature type="signal peptide" evidence="1">
    <location>
        <begin position="1"/>
        <end position="25"/>
    </location>
</feature>
<sequence length="135" mass="14779">MRHTRLSAAALVAVTLLTGCSGGDADDDAPRDWIAEQYRSSDGDYLDEVDAPARVASEIENHRSARGRIDSDTDDMVFLRYEDDIVALSPYGSGSRIEIEDYATGYRRWNSHVSTWPVPGSHDDEFRGGGPGSGK</sequence>
<dbReference type="PROSITE" id="PS51257">
    <property type="entry name" value="PROKAR_LIPOPROTEIN"/>
    <property type="match status" value="1"/>
</dbReference>
<keyword evidence="1" id="KW-0732">Signal</keyword>
<evidence type="ECO:0008006" key="4">
    <source>
        <dbReference type="Google" id="ProtNLM"/>
    </source>
</evidence>
<keyword evidence="3" id="KW-1185">Reference proteome</keyword>
<dbReference type="RefSeq" id="WP_179813425.1">
    <property type="nucleotide sequence ID" value="NZ_JACBZD010000001.1"/>
</dbReference>
<dbReference type="Proteomes" id="UP000567795">
    <property type="component" value="Unassembled WGS sequence"/>
</dbReference>
<organism evidence="2 3">
    <name type="scientific">Allostreptomyces psammosilenae</name>
    <dbReference type="NCBI Taxonomy" id="1892865"/>
    <lineage>
        <taxon>Bacteria</taxon>
        <taxon>Bacillati</taxon>
        <taxon>Actinomycetota</taxon>
        <taxon>Actinomycetes</taxon>
        <taxon>Kitasatosporales</taxon>
        <taxon>Streptomycetaceae</taxon>
        <taxon>Allostreptomyces</taxon>
    </lineage>
</organism>
<evidence type="ECO:0000313" key="3">
    <source>
        <dbReference type="Proteomes" id="UP000567795"/>
    </source>
</evidence>